<dbReference type="NCBIfam" id="TIGR00570">
    <property type="entry name" value="cdk7"/>
    <property type="match status" value="1"/>
</dbReference>
<gene>
    <name evidence="11" type="ORF">DAKH74_031120</name>
</gene>
<evidence type="ECO:0000256" key="5">
    <source>
        <dbReference type="ARBA" id="ARBA00022833"/>
    </source>
</evidence>
<dbReference type="EMBL" id="BTGD01000008">
    <property type="protein sequence ID" value="GMM56496.1"/>
    <property type="molecule type" value="Genomic_DNA"/>
</dbReference>
<organism evidence="11 12">
    <name type="scientific">Maudiozyma humilis</name>
    <name type="common">Sour dough yeast</name>
    <name type="synonym">Kazachstania humilis</name>
    <dbReference type="NCBI Taxonomy" id="51915"/>
    <lineage>
        <taxon>Eukaryota</taxon>
        <taxon>Fungi</taxon>
        <taxon>Dikarya</taxon>
        <taxon>Ascomycota</taxon>
        <taxon>Saccharomycotina</taxon>
        <taxon>Saccharomycetes</taxon>
        <taxon>Saccharomycetales</taxon>
        <taxon>Saccharomycetaceae</taxon>
        <taxon>Maudiozyma</taxon>
    </lineage>
</organism>
<evidence type="ECO:0000256" key="9">
    <source>
        <dbReference type="SAM" id="Coils"/>
    </source>
</evidence>
<evidence type="ECO:0000256" key="1">
    <source>
        <dbReference type="ARBA" id="ARBA00004123"/>
    </source>
</evidence>
<dbReference type="PROSITE" id="PS00518">
    <property type="entry name" value="ZF_RING_1"/>
    <property type="match status" value="1"/>
</dbReference>
<dbReference type="CDD" id="cd16573">
    <property type="entry name" value="RING-HC_TFB3-like"/>
    <property type="match status" value="1"/>
</dbReference>
<dbReference type="AlphaFoldDB" id="A0AAV5RZC1"/>
<feature type="coiled-coil region" evidence="9">
    <location>
        <begin position="103"/>
        <end position="199"/>
    </location>
</feature>
<evidence type="ECO:0000313" key="11">
    <source>
        <dbReference type="EMBL" id="GMM56496.1"/>
    </source>
</evidence>
<feature type="domain" description="RING-type" evidence="10">
    <location>
        <begin position="20"/>
        <end position="62"/>
    </location>
</feature>
<evidence type="ECO:0000256" key="6">
    <source>
        <dbReference type="ARBA" id="ARBA00023242"/>
    </source>
</evidence>
<evidence type="ECO:0000256" key="2">
    <source>
        <dbReference type="ARBA" id="ARBA00022257"/>
    </source>
</evidence>
<evidence type="ECO:0000256" key="8">
    <source>
        <dbReference type="PROSITE-ProRule" id="PRU00175"/>
    </source>
</evidence>
<sequence>MSTQMITGTMDDYDDNKDMCPICKTDRYLSPDLKFLVNPECYHKICENCVDRIFSLGPAQCPYKHCDKILRKNKFKTQVFDDVAVEKEVDIRKRVFNVFNKTLEDFNDNLEEYNKYLEDVEEIVYNLDHGIDVEKTEEKLRTYEELNKQLILNNLERSKQAMENFSQRQQFEKDMKLKKKLLERQIEEEERFNKEWAKKEIVNRLSAAAAGTAGGDTNDVIEGVRNTVKLKKSSARRKLEELNLVLKNNPYFANTNMAGAGGAHPRSSIPYTPFNGDRDLHQRFALQEDKYSDPLVQELEKRSDYTASGFRSDYVYERVLTEAFMGLGCVISEERA</sequence>
<dbReference type="SUPFAM" id="SSF57850">
    <property type="entry name" value="RING/U-box"/>
    <property type="match status" value="1"/>
</dbReference>
<dbReference type="Pfam" id="PF06391">
    <property type="entry name" value="MAT1"/>
    <property type="match status" value="1"/>
</dbReference>
<dbReference type="GO" id="GO:0061575">
    <property type="term" value="F:cyclin-dependent protein serine/threonine kinase activator activity"/>
    <property type="evidence" value="ECO:0007669"/>
    <property type="project" value="UniProtKB-UniRule"/>
</dbReference>
<dbReference type="InterPro" id="IPR017907">
    <property type="entry name" value="Znf_RING_CS"/>
</dbReference>
<evidence type="ECO:0000259" key="10">
    <source>
        <dbReference type="PROSITE" id="PS50089"/>
    </source>
</evidence>
<dbReference type="Pfam" id="PF17121">
    <property type="entry name" value="zf-C3HC4_5"/>
    <property type="match status" value="1"/>
</dbReference>
<name>A0AAV5RZC1_MAUHU</name>
<keyword evidence="3" id="KW-0479">Metal-binding</keyword>
<dbReference type="Gene3D" id="3.30.40.10">
    <property type="entry name" value="Zinc/RING finger domain, C3HC4 (zinc finger)"/>
    <property type="match status" value="1"/>
</dbReference>
<keyword evidence="7" id="KW-0805">Transcription regulation</keyword>
<dbReference type="FunFam" id="3.30.40.10:FF:000037">
    <property type="entry name" value="Cdk-activating kinase assembly factor MAT1, centre"/>
    <property type="match status" value="1"/>
</dbReference>
<dbReference type="GO" id="GO:0006357">
    <property type="term" value="P:regulation of transcription by RNA polymerase II"/>
    <property type="evidence" value="ECO:0007669"/>
    <property type="project" value="TreeGrafter"/>
</dbReference>
<dbReference type="PROSITE" id="PS50089">
    <property type="entry name" value="ZF_RING_2"/>
    <property type="match status" value="1"/>
</dbReference>
<comment type="subcellular location">
    <subcellularLocation>
        <location evidence="1 7">Nucleus</location>
    </subcellularLocation>
</comment>
<dbReference type="PANTHER" id="PTHR12683:SF13">
    <property type="entry name" value="CDK-ACTIVATING KINASE ASSEMBLY FACTOR MAT1"/>
    <property type="match status" value="1"/>
</dbReference>
<keyword evidence="5" id="KW-0862">Zinc</keyword>
<keyword evidence="4 8" id="KW-0863">Zinc-finger</keyword>
<dbReference type="GO" id="GO:0008270">
    <property type="term" value="F:zinc ion binding"/>
    <property type="evidence" value="ECO:0007669"/>
    <property type="project" value="UniProtKB-KW"/>
</dbReference>
<comment type="function">
    <text evidence="7">Acts as component of the general transcription and DNA repair factor IIH (TFIIH or factor B), which is essential for both basal and activated transcription, and is involved in nucleotide excision repair (NER) of damaged DNA.</text>
</comment>
<protein>
    <recommendedName>
        <fullName evidence="2 7">RNA polymerase II transcription factor B subunit 3</fullName>
    </recommendedName>
</protein>
<dbReference type="GO" id="GO:0070985">
    <property type="term" value="C:transcription factor TFIIK complex"/>
    <property type="evidence" value="ECO:0007669"/>
    <property type="project" value="UniProtKB-ARBA"/>
</dbReference>
<evidence type="ECO:0000256" key="4">
    <source>
        <dbReference type="ARBA" id="ARBA00022771"/>
    </source>
</evidence>
<dbReference type="Proteomes" id="UP001377567">
    <property type="component" value="Unassembled WGS sequence"/>
</dbReference>
<keyword evidence="6 7" id="KW-0539">Nucleus</keyword>
<keyword evidence="9" id="KW-0175">Coiled coil</keyword>
<dbReference type="PANTHER" id="PTHR12683">
    <property type="entry name" value="CDK-ACTIVATING KINASE ASSEMBLY FACTOR MAT1"/>
    <property type="match status" value="1"/>
</dbReference>
<dbReference type="InterPro" id="IPR001841">
    <property type="entry name" value="Znf_RING"/>
</dbReference>
<proteinExistence type="predicted"/>
<accession>A0AAV5RZC1</accession>
<keyword evidence="12" id="KW-1185">Reference proteome</keyword>
<dbReference type="GO" id="GO:0006289">
    <property type="term" value="P:nucleotide-excision repair"/>
    <property type="evidence" value="ECO:0007669"/>
    <property type="project" value="UniProtKB-UniRule"/>
</dbReference>
<dbReference type="InterPro" id="IPR013083">
    <property type="entry name" value="Znf_RING/FYVE/PHD"/>
</dbReference>
<keyword evidence="7" id="KW-0804">Transcription</keyword>
<evidence type="ECO:0000256" key="3">
    <source>
        <dbReference type="ARBA" id="ARBA00022723"/>
    </source>
</evidence>
<reference evidence="11 12" key="1">
    <citation type="journal article" date="2023" name="Elife">
        <title>Identification of key yeast species and microbe-microbe interactions impacting larval growth of Drosophila in the wild.</title>
        <authorList>
            <person name="Mure A."/>
            <person name="Sugiura Y."/>
            <person name="Maeda R."/>
            <person name="Honda K."/>
            <person name="Sakurai N."/>
            <person name="Takahashi Y."/>
            <person name="Watada M."/>
            <person name="Katoh T."/>
            <person name="Gotoh A."/>
            <person name="Gotoh Y."/>
            <person name="Taniguchi I."/>
            <person name="Nakamura K."/>
            <person name="Hayashi T."/>
            <person name="Katayama T."/>
            <person name="Uemura T."/>
            <person name="Hattori Y."/>
        </authorList>
    </citation>
    <scope>NUCLEOTIDE SEQUENCE [LARGE SCALE GENOMIC DNA]</scope>
    <source>
        <strain evidence="11 12">KH-74</strain>
    </source>
</reference>
<evidence type="ECO:0000313" key="12">
    <source>
        <dbReference type="Proteomes" id="UP001377567"/>
    </source>
</evidence>
<dbReference type="InterPro" id="IPR015877">
    <property type="entry name" value="MAT1_centre"/>
</dbReference>
<dbReference type="InterPro" id="IPR004575">
    <property type="entry name" value="MAT1/Tfb3"/>
</dbReference>
<comment type="caution">
    <text evidence="11">The sequence shown here is derived from an EMBL/GenBank/DDBJ whole genome shotgun (WGS) entry which is preliminary data.</text>
</comment>
<evidence type="ECO:0000256" key="7">
    <source>
        <dbReference type="PIRNR" id="PIRNR003338"/>
    </source>
</evidence>
<dbReference type="PIRSF" id="PIRSF003338">
    <property type="entry name" value="MAT1_metazoa"/>
    <property type="match status" value="1"/>
</dbReference>